<evidence type="ECO:0000256" key="2">
    <source>
        <dbReference type="ARBA" id="ARBA00007749"/>
    </source>
</evidence>
<feature type="domain" description="Metallo-beta-lactamase" evidence="6">
    <location>
        <begin position="37"/>
        <end position="256"/>
    </location>
</feature>
<evidence type="ECO:0000259" key="6">
    <source>
        <dbReference type="SMART" id="SM00849"/>
    </source>
</evidence>
<dbReference type="AlphaFoldDB" id="A0A2V1JVY1"/>
<comment type="caution">
    <text evidence="7">The sequence shown here is derived from an EMBL/GenBank/DDBJ whole genome shotgun (WGS) entry which is preliminary data.</text>
</comment>
<name>A0A2V1JVY1_EUBRA</name>
<dbReference type="SUPFAM" id="SSF56281">
    <property type="entry name" value="Metallo-hydrolase/oxidoreductase"/>
    <property type="match status" value="1"/>
</dbReference>
<keyword evidence="3" id="KW-0479">Metal-binding</keyword>
<evidence type="ECO:0000256" key="5">
    <source>
        <dbReference type="ARBA" id="ARBA00022833"/>
    </source>
</evidence>
<dbReference type="SMART" id="SM00849">
    <property type="entry name" value="Lactamase_B"/>
    <property type="match status" value="1"/>
</dbReference>
<dbReference type="Gene3D" id="3.60.15.10">
    <property type="entry name" value="Ribonuclease Z/Hydroxyacylglutathione hydrolase-like"/>
    <property type="match status" value="1"/>
</dbReference>
<comment type="similarity">
    <text evidence="2">Belongs to the metallo-beta-lactamase superfamily.</text>
</comment>
<dbReference type="GO" id="GO:0046872">
    <property type="term" value="F:metal ion binding"/>
    <property type="evidence" value="ECO:0007669"/>
    <property type="project" value="UniProtKB-KW"/>
</dbReference>
<dbReference type="GO" id="GO:0016787">
    <property type="term" value="F:hydrolase activity"/>
    <property type="evidence" value="ECO:0007669"/>
    <property type="project" value="UniProtKB-KW"/>
</dbReference>
<dbReference type="OrthoDB" id="9802248at2"/>
<evidence type="ECO:0000313" key="8">
    <source>
        <dbReference type="Proteomes" id="UP000245288"/>
    </source>
</evidence>
<reference evidence="7 8" key="1">
    <citation type="submission" date="2014-09" db="EMBL/GenBank/DDBJ databases">
        <title>Butyrate-producing bacteria isolated from human gut.</title>
        <authorList>
            <person name="Zhang Q."/>
            <person name="Zhao L."/>
        </authorList>
    </citation>
    <scope>NUCLEOTIDE SEQUENCE [LARGE SCALE GENOMIC DNA]</scope>
    <source>
        <strain evidence="7 8">21</strain>
    </source>
</reference>
<dbReference type="Pfam" id="PF00753">
    <property type="entry name" value="Lactamase_B"/>
    <property type="match status" value="1"/>
</dbReference>
<evidence type="ECO:0000256" key="4">
    <source>
        <dbReference type="ARBA" id="ARBA00022801"/>
    </source>
</evidence>
<dbReference type="RefSeq" id="WP_109214404.1">
    <property type="nucleotide sequence ID" value="NZ_CAJLEE010000008.1"/>
</dbReference>
<protein>
    <recommendedName>
        <fullName evidence="6">Metallo-beta-lactamase domain-containing protein</fullName>
    </recommendedName>
</protein>
<dbReference type="InterPro" id="IPR001279">
    <property type="entry name" value="Metallo-B-lactamas"/>
</dbReference>
<dbReference type="EMBL" id="JRFU01000008">
    <property type="protein sequence ID" value="PWE88004.1"/>
    <property type="molecule type" value="Genomic_DNA"/>
</dbReference>
<keyword evidence="8" id="KW-1185">Reference proteome</keyword>
<dbReference type="PANTHER" id="PTHR42978">
    <property type="entry name" value="QUORUM-QUENCHING LACTONASE YTNP-RELATED-RELATED"/>
    <property type="match status" value="1"/>
</dbReference>
<evidence type="ECO:0000256" key="3">
    <source>
        <dbReference type="ARBA" id="ARBA00022723"/>
    </source>
</evidence>
<accession>A0A2V1JVY1</accession>
<organism evidence="7 8">
    <name type="scientific">Eubacterium ramulus</name>
    <dbReference type="NCBI Taxonomy" id="39490"/>
    <lineage>
        <taxon>Bacteria</taxon>
        <taxon>Bacillati</taxon>
        <taxon>Bacillota</taxon>
        <taxon>Clostridia</taxon>
        <taxon>Eubacteriales</taxon>
        <taxon>Eubacteriaceae</taxon>
        <taxon>Eubacterium</taxon>
    </lineage>
</organism>
<proteinExistence type="inferred from homology"/>
<comment type="cofactor">
    <cofactor evidence="1">
        <name>Zn(2+)</name>
        <dbReference type="ChEBI" id="CHEBI:29105"/>
    </cofactor>
</comment>
<dbReference type="PANTHER" id="PTHR42978:SF7">
    <property type="entry name" value="METALLO-HYDROLASE RV2300C-RELATED"/>
    <property type="match status" value="1"/>
</dbReference>
<dbReference type="CDD" id="cd07729">
    <property type="entry name" value="AHL_lactonase_MBL-fold"/>
    <property type="match status" value="1"/>
</dbReference>
<dbReference type="InterPro" id="IPR051013">
    <property type="entry name" value="MBL_superfamily_lactonases"/>
</dbReference>
<sequence>MERKYSITVLEYAVQRGFSNTFVFSGYYGNGEQTDVTYTINVIKGEAGIIVIDTGYDDSYEEHRKLAEGMNITQYRSPAKVLRKIGIEPEDVQYVILTHAHWDHMGGVNLFPNAKFYIQSDELCNWIKTMCLPYKYNTLKVSMSNVSIENCINLIKENRLVLLDGEVDNLFPGISIRVGQMGHSFASNIVIVETAGKKYVMVGDCAYVKGNIMGGNDDGISMPNGFGIGSAYQSILTMQDILKYADGKIDNVLIGHEMGTWNQYESVCTGDGLHVAYVEK</sequence>
<evidence type="ECO:0000256" key="1">
    <source>
        <dbReference type="ARBA" id="ARBA00001947"/>
    </source>
</evidence>
<keyword evidence="5" id="KW-0862">Zinc</keyword>
<evidence type="ECO:0000313" key="7">
    <source>
        <dbReference type="EMBL" id="PWE88004.1"/>
    </source>
</evidence>
<dbReference type="Proteomes" id="UP000245288">
    <property type="component" value="Unassembled WGS sequence"/>
</dbReference>
<gene>
    <name evidence="7" type="ORF">LG34_00740</name>
</gene>
<dbReference type="InterPro" id="IPR036866">
    <property type="entry name" value="RibonucZ/Hydroxyglut_hydro"/>
</dbReference>
<keyword evidence="4" id="KW-0378">Hydrolase</keyword>